<evidence type="ECO:0000313" key="1">
    <source>
        <dbReference type="EMBL" id="CUV15964.1"/>
    </source>
</evidence>
<proteinExistence type="predicted"/>
<accession>A0A0S4U144</accession>
<organism evidence="1">
    <name type="scientific">Ralstonia solanacearum</name>
    <name type="common">Pseudomonas solanacearum</name>
    <dbReference type="NCBI Taxonomy" id="305"/>
    <lineage>
        <taxon>Bacteria</taxon>
        <taxon>Pseudomonadati</taxon>
        <taxon>Pseudomonadota</taxon>
        <taxon>Betaproteobacteria</taxon>
        <taxon>Burkholderiales</taxon>
        <taxon>Burkholderiaceae</taxon>
        <taxon>Ralstonia</taxon>
        <taxon>Ralstonia solanacearum species complex</taxon>
    </lineage>
</organism>
<reference evidence="1" key="1">
    <citation type="submission" date="2015-10" db="EMBL/GenBank/DDBJ databases">
        <authorList>
            <person name="Gilbert D.G."/>
        </authorList>
    </citation>
    <scope>NUCLEOTIDE SEQUENCE</scope>
    <source>
        <strain evidence="1">Phyl III-seqv23</strain>
    </source>
</reference>
<gene>
    <name evidence="1" type="ORF">RUN39_v1_3300002</name>
</gene>
<sequence>MGGSWFAIGGGLTINGQGQIEGGSFDGQTVTASNGIVTVRAKSRQPVSVESRVGLTSWLWQ</sequence>
<protein>
    <submittedName>
        <fullName evidence="1">Uncharacterized protein</fullName>
    </submittedName>
</protein>
<dbReference type="AlphaFoldDB" id="A0A0S4U144"/>
<dbReference type="EMBL" id="LN899819">
    <property type="protein sequence ID" value="CUV15964.1"/>
    <property type="molecule type" value="Genomic_DNA"/>
</dbReference>
<name>A0A0S4U144_RALSL</name>